<dbReference type="Proteomes" id="UP000298663">
    <property type="component" value="Unassembled WGS sequence"/>
</dbReference>
<dbReference type="OrthoDB" id="5778772at2759"/>
<dbReference type="InterPro" id="IPR016187">
    <property type="entry name" value="CTDL_fold"/>
</dbReference>
<protein>
    <recommendedName>
        <fullName evidence="1">C-type lectin domain-containing protein</fullName>
    </recommendedName>
</protein>
<organism evidence="2 3">
    <name type="scientific">Steinernema carpocapsae</name>
    <name type="common">Entomopathogenic nematode</name>
    <dbReference type="NCBI Taxonomy" id="34508"/>
    <lineage>
        <taxon>Eukaryota</taxon>
        <taxon>Metazoa</taxon>
        <taxon>Ecdysozoa</taxon>
        <taxon>Nematoda</taxon>
        <taxon>Chromadorea</taxon>
        <taxon>Rhabditida</taxon>
        <taxon>Tylenchina</taxon>
        <taxon>Panagrolaimomorpha</taxon>
        <taxon>Strongyloidoidea</taxon>
        <taxon>Steinernematidae</taxon>
        <taxon>Steinernema</taxon>
    </lineage>
</organism>
<evidence type="ECO:0000313" key="2">
    <source>
        <dbReference type="EMBL" id="TKR60911.1"/>
    </source>
</evidence>
<dbReference type="SUPFAM" id="SSF56436">
    <property type="entry name" value="C-type lectin-like"/>
    <property type="match status" value="1"/>
</dbReference>
<dbReference type="CDD" id="cd00037">
    <property type="entry name" value="CLECT"/>
    <property type="match status" value="1"/>
</dbReference>
<dbReference type="InterPro" id="IPR050111">
    <property type="entry name" value="C-type_lectin/snaclec_domain"/>
</dbReference>
<sequence>MDESRFDYANWAAGQPSHKATDNCLLLANRIVAKPSSSTCPPPNPTDYSACPCPTYHPQHFRPPTSRPSPCPNGDYYTHVYAYKFVNQPTTWSDGRYHCQQMDGDLASVLNQDIEDFINHGLIANGQQSVWIGGEVISWIVVWSDAASLSYIHWKDGFPQLGIFDSSKVYPTFGWKNSPGNETFPFICEIPR</sequence>
<dbReference type="EMBL" id="AZBU02000011">
    <property type="protein sequence ID" value="TKR60911.1"/>
    <property type="molecule type" value="Genomic_DNA"/>
</dbReference>
<dbReference type="AlphaFoldDB" id="A0A4U5LXF1"/>
<dbReference type="InterPro" id="IPR016186">
    <property type="entry name" value="C-type_lectin-like/link_sf"/>
</dbReference>
<reference evidence="2 3" key="1">
    <citation type="journal article" date="2015" name="Genome Biol.">
        <title>Comparative genomics of Steinernema reveals deeply conserved gene regulatory networks.</title>
        <authorList>
            <person name="Dillman A.R."/>
            <person name="Macchietto M."/>
            <person name="Porter C.F."/>
            <person name="Rogers A."/>
            <person name="Williams B."/>
            <person name="Antoshechkin I."/>
            <person name="Lee M.M."/>
            <person name="Goodwin Z."/>
            <person name="Lu X."/>
            <person name="Lewis E.E."/>
            <person name="Goodrich-Blair H."/>
            <person name="Stock S.P."/>
            <person name="Adams B.J."/>
            <person name="Sternberg P.W."/>
            <person name="Mortazavi A."/>
        </authorList>
    </citation>
    <scope>NUCLEOTIDE SEQUENCE [LARGE SCALE GENOMIC DNA]</scope>
    <source>
        <strain evidence="2 3">ALL</strain>
    </source>
</reference>
<dbReference type="Gene3D" id="3.10.100.10">
    <property type="entry name" value="Mannose-Binding Protein A, subunit A"/>
    <property type="match status" value="1"/>
</dbReference>
<accession>A0A4U5LXF1</accession>
<name>A0A4U5LXF1_STECR</name>
<reference evidence="2 3" key="2">
    <citation type="journal article" date="2019" name="G3 (Bethesda)">
        <title>Hybrid Assembly of the Genome of the Entomopathogenic Nematode Steinernema carpocapsae Identifies the X-Chromosome.</title>
        <authorList>
            <person name="Serra L."/>
            <person name="Macchietto M."/>
            <person name="Macias-Munoz A."/>
            <person name="McGill C.J."/>
            <person name="Rodriguez I.M."/>
            <person name="Rodriguez B."/>
            <person name="Murad R."/>
            <person name="Mortazavi A."/>
        </authorList>
    </citation>
    <scope>NUCLEOTIDE SEQUENCE [LARGE SCALE GENOMIC DNA]</scope>
    <source>
        <strain evidence="2 3">ALL</strain>
    </source>
</reference>
<dbReference type="STRING" id="34508.A0A4U5LXF1"/>
<dbReference type="PANTHER" id="PTHR22803">
    <property type="entry name" value="MANNOSE, PHOSPHOLIPASE, LECTIN RECEPTOR RELATED"/>
    <property type="match status" value="1"/>
</dbReference>
<keyword evidence="3" id="KW-1185">Reference proteome</keyword>
<dbReference type="InterPro" id="IPR001304">
    <property type="entry name" value="C-type_lectin-like"/>
</dbReference>
<dbReference type="SMART" id="SM00034">
    <property type="entry name" value="CLECT"/>
    <property type="match status" value="1"/>
</dbReference>
<evidence type="ECO:0000313" key="3">
    <source>
        <dbReference type="Proteomes" id="UP000298663"/>
    </source>
</evidence>
<proteinExistence type="predicted"/>
<gene>
    <name evidence="2" type="ORF">L596_028092</name>
</gene>
<comment type="caution">
    <text evidence="2">The sequence shown here is derived from an EMBL/GenBank/DDBJ whole genome shotgun (WGS) entry which is preliminary data.</text>
</comment>
<dbReference type="Pfam" id="PF00059">
    <property type="entry name" value="Lectin_C"/>
    <property type="match status" value="1"/>
</dbReference>
<feature type="domain" description="C-type lectin" evidence="1">
    <location>
        <begin position="78"/>
        <end position="189"/>
    </location>
</feature>
<dbReference type="PROSITE" id="PS50041">
    <property type="entry name" value="C_TYPE_LECTIN_2"/>
    <property type="match status" value="1"/>
</dbReference>
<evidence type="ECO:0000259" key="1">
    <source>
        <dbReference type="PROSITE" id="PS50041"/>
    </source>
</evidence>